<keyword evidence="5" id="KW-0539">Nucleus</keyword>
<dbReference type="PANTHER" id="PTHR33729:SF12">
    <property type="entry name" value="MBD DOMAIN-CONTAINING PROTEIN"/>
    <property type="match status" value="1"/>
</dbReference>
<dbReference type="KEGG" id="aprc:113854037"/>
<dbReference type="InterPro" id="IPR039622">
    <property type="entry name" value="MBD10/11"/>
</dbReference>
<organism evidence="8 9">
    <name type="scientific">Abrus precatorius</name>
    <name type="common">Indian licorice</name>
    <name type="synonym">Glycine abrus</name>
    <dbReference type="NCBI Taxonomy" id="3816"/>
    <lineage>
        <taxon>Eukaryota</taxon>
        <taxon>Viridiplantae</taxon>
        <taxon>Streptophyta</taxon>
        <taxon>Embryophyta</taxon>
        <taxon>Tracheophyta</taxon>
        <taxon>Spermatophyta</taxon>
        <taxon>Magnoliopsida</taxon>
        <taxon>eudicotyledons</taxon>
        <taxon>Gunneridae</taxon>
        <taxon>Pentapetalae</taxon>
        <taxon>rosids</taxon>
        <taxon>fabids</taxon>
        <taxon>Fabales</taxon>
        <taxon>Fabaceae</taxon>
        <taxon>Papilionoideae</taxon>
        <taxon>50 kb inversion clade</taxon>
        <taxon>NPAAA clade</taxon>
        <taxon>indigoferoid/millettioid clade</taxon>
        <taxon>Abreae</taxon>
        <taxon>Abrus</taxon>
    </lineage>
</organism>
<dbReference type="PROSITE" id="PS50982">
    <property type="entry name" value="MBD"/>
    <property type="match status" value="1"/>
</dbReference>
<reference evidence="9" key="2">
    <citation type="submission" date="2025-08" db="UniProtKB">
        <authorList>
            <consortium name="RefSeq"/>
        </authorList>
    </citation>
    <scope>IDENTIFICATION</scope>
    <source>
        <tissue evidence="9">Young leaves</tissue>
    </source>
</reference>
<dbReference type="InterPro" id="IPR016177">
    <property type="entry name" value="DNA-bd_dom_sf"/>
</dbReference>
<name>A0A8B8KBU1_ABRPR</name>
<dbReference type="Gene3D" id="3.30.890.10">
    <property type="entry name" value="Methyl-cpg-binding Protein 2, Chain A"/>
    <property type="match status" value="1"/>
</dbReference>
<proteinExistence type="predicted"/>
<dbReference type="OrthoDB" id="1435582at2759"/>
<evidence type="ECO:0000313" key="9">
    <source>
        <dbReference type="RefSeq" id="XP_027340653.1"/>
    </source>
</evidence>
<evidence type="ECO:0000256" key="2">
    <source>
        <dbReference type="ARBA" id="ARBA00023015"/>
    </source>
</evidence>
<evidence type="ECO:0000256" key="6">
    <source>
        <dbReference type="SAM" id="MobiDB-lite"/>
    </source>
</evidence>
<feature type="compositionally biased region" description="Polar residues" evidence="6">
    <location>
        <begin position="269"/>
        <end position="283"/>
    </location>
</feature>
<feature type="compositionally biased region" description="Basic and acidic residues" evidence="6">
    <location>
        <begin position="113"/>
        <end position="145"/>
    </location>
</feature>
<feature type="region of interest" description="Disordered" evidence="6">
    <location>
        <begin position="67"/>
        <end position="293"/>
    </location>
</feature>
<evidence type="ECO:0000256" key="1">
    <source>
        <dbReference type="ARBA" id="ARBA00004123"/>
    </source>
</evidence>
<feature type="compositionally biased region" description="Basic and acidic residues" evidence="6">
    <location>
        <begin position="81"/>
        <end position="93"/>
    </location>
</feature>
<keyword evidence="3" id="KW-0238">DNA-binding</keyword>
<feature type="compositionally biased region" description="Basic and acidic residues" evidence="6">
    <location>
        <begin position="181"/>
        <end position="190"/>
    </location>
</feature>
<protein>
    <submittedName>
        <fullName evidence="9">Methyl-CpG-binding domain-containing protein 11-like isoform X1</fullName>
    </submittedName>
</protein>
<reference evidence="8" key="1">
    <citation type="journal article" date="2019" name="Toxins">
        <title>Detection of Abrin-Like and Prepropulchellin-Like Toxin Genes and Transcripts Using Whole Genome Sequencing and Full-Length Transcript Sequencing of Abrus precatorius.</title>
        <authorList>
            <person name="Hovde B.T."/>
            <person name="Daligault H.E."/>
            <person name="Hanschen E.R."/>
            <person name="Kunde Y.A."/>
            <person name="Johnson M.B."/>
            <person name="Starkenburg S.R."/>
            <person name="Johnson S.L."/>
        </authorList>
    </citation>
    <scope>NUCLEOTIDE SEQUENCE [LARGE SCALE GENOMIC DNA]</scope>
</reference>
<keyword evidence="8" id="KW-1185">Reference proteome</keyword>
<sequence>MENAATQSASKDEVLSVELPAPPGWNKLFFPKKVGSPRKSEIVFVAPTGGEISTRKQLEQYLKAHPGNAAISEFDWGTGETPRRSARISEKAKSTPPADSEPPKKRARKSSGSKKDNKETESASEEGKAKSDTEDLKAAEEDGNKGNDNSEEEQLENGDKTQQIEQTNKPDVDMEDAALNDSDKKIKNDSEEANNSHVENVIAEKPDGEEAQKQDNISVAESAEKGAEEESQGGLLTELEKENGAVDKKQDQSDAVIADANGGVEKENPNTLLPASVEETNPKQVPVTDGKNTIQADEQVTKNDVELVDNGNVIWSCAQ</sequence>
<comment type="subcellular location">
    <subcellularLocation>
        <location evidence="1">Nucleus</location>
    </subcellularLocation>
</comment>
<dbReference type="GO" id="GO:0005634">
    <property type="term" value="C:nucleus"/>
    <property type="evidence" value="ECO:0007669"/>
    <property type="project" value="UniProtKB-SubCell"/>
</dbReference>
<dbReference type="GeneID" id="113854037"/>
<dbReference type="InterPro" id="IPR001739">
    <property type="entry name" value="Methyl_CpG_DNA-bd"/>
</dbReference>
<evidence type="ECO:0000259" key="7">
    <source>
        <dbReference type="PROSITE" id="PS50982"/>
    </source>
</evidence>
<evidence type="ECO:0000313" key="8">
    <source>
        <dbReference type="Proteomes" id="UP000694853"/>
    </source>
</evidence>
<dbReference type="SUPFAM" id="SSF54171">
    <property type="entry name" value="DNA-binding domain"/>
    <property type="match status" value="1"/>
</dbReference>
<dbReference type="GO" id="GO:0003677">
    <property type="term" value="F:DNA binding"/>
    <property type="evidence" value="ECO:0007669"/>
    <property type="project" value="UniProtKB-KW"/>
</dbReference>
<accession>A0A8B8KBU1</accession>
<dbReference type="Proteomes" id="UP000694853">
    <property type="component" value="Unplaced"/>
</dbReference>
<dbReference type="PANTHER" id="PTHR33729">
    <property type="entry name" value="METHYL-CPG BINDING DOMAIN CONTAINING PROTEIN, EXPRESSED"/>
    <property type="match status" value="1"/>
</dbReference>
<dbReference type="Pfam" id="PF01429">
    <property type="entry name" value="MBD"/>
    <property type="match status" value="1"/>
</dbReference>
<feature type="compositionally biased region" description="Basic and acidic residues" evidence="6">
    <location>
        <begin position="202"/>
        <end position="213"/>
    </location>
</feature>
<feature type="compositionally biased region" description="Basic and acidic residues" evidence="6">
    <location>
        <begin position="238"/>
        <end position="252"/>
    </location>
</feature>
<gene>
    <name evidence="9" type="primary">LOC113854037</name>
</gene>
<feature type="compositionally biased region" description="Polar residues" evidence="6">
    <location>
        <begin position="160"/>
        <end position="169"/>
    </location>
</feature>
<dbReference type="RefSeq" id="XP_027340653.1">
    <property type="nucleotide sequence ID" value="XM_027484852.1"/>
</dbReference>
<dbReference type="AlphaFoldDB" id="A0A8B8KBU1"/>
<keyword evidence="2" id="KW-0805">Transcription regulation</keyword>
<keyword evidence="4" id="KW-0804">Transcription</keyword>
<evidence type="ECO:0000256" key="5">
    <source>
        <dbReference type="ARBA" id="ARBA00023242"/>
    </source>
</evidence>
<feature type="domain" description="MBD" evidence="7">
    <location>
        <begin position="11"/>
        <end position="81"/>
    </location>
</feature>
<evidence type="ECO:0000256" key="3">
    <source>
        <dbReference type="ARBA" id="ARBA00023125"/>
    </source>
</evidence>
<evidence type="ECO:0000256" key="4">
    <source>
        <dbReference type="ARBA" id="ARBA00023163"/>
    </source>
</evidence>